<dbReference type="AlphaFoldDB" id="A0A4P7PJW7"/>
<accession>A0A4P7PJW7</accession>
<dbReference type="EMBL" id="CP035088">
    <property type="protein sequence ID" value="QBZ91117.1"/>
    <property type="molecule type" value="Genomic_DNA"/>
</dbReference>
<dbReference type="KEGG" id="pvk:EPZ47_21210"/>
<evidence type="ECO:0000313" key="2">
    <source>
        <dbReference type="Proteomes" id="UP000296468"/>
    </source>
</evidence>
<proteinExistence type="predicted"/>
<name>A0A4P7PJW7_9PSED</name>
<dbReference type="RefSeq" id="WP_135846585.1">
    <property type="nucleotide sequence ID" value="NZ_CP035088.1"/>
</dbReference>
<sequence>METETADKYLNIFPSELLAAVARGEVDLNHWAGVVLAGRGLDQNGRWVGFPEAARLLDQRSQA</sequence>
<protein>
    <submittedName>
        <fullName evidence="1">Uncharacterized protein</fullName>
    </submittedName>
</protein>
<dbReference type="Proteomes" id="UP000296468">
    <property type="component" value="Chromosome"/>
</dbReference>
<reference evidence="1 2" key="1">
    <citation type="journal article" date="2019" name="Front. Microbiol.">
        <title>In silico and Genetic Analyses of Cyclic Lipopeptide Synthetic Gene Clusters in Pseudomonas sp. 11K1.</title>
        <authorList>
            <person name="Zhao H."/>
            <person name="Liu Y.P."/>
            <person name="Zhang L.Q."/>
        </authorList>
    </citation>
    <scope>NUCLEOTIDE SEQUENCE [LARGE SCALE GENOMIC DNA]</scope>
    <source>
        <strain evidence="1 2">11K1</strain>
    </source>
</reference>
<evidence type="ECO:0000313" key="1">
    <source>
        <dbReference type="EMBL" id="QBZ91117.1"/>
    </source>
</evidence>
<gene>
    <name evidence="1" type="ORF">EPZ47_21210</name>
</gene>
<organism evidence="1 2">
    <name type="scientific">Pseudomonas viciae</name>
    <dbReference type="NCBI Taxonomy" id="2505979"/>
    <lineage>
        <taxon>Bacteria</taxon>
        <taxon>Pseudomonadati</taxon>
        <taxon>Pseudomonadota</taxon>
        <taxon>Gammaproteobacteria</taxon>
        <taxon>Pseudomonadales</taxon>
        <taxon>Pseudomonadaceae</taxon>
        <taxon>Pseudomonas</taxon>
    </lineage>
</organism>
<dbReference type="OrthoDB" id="6058681at2"/>